<dbReference type="CDD" id="cd06261">
    <property type="entry name" value="TM_PBP2"/>
    <property type="match status" value="1"/>
</dbReference>
<accession>A0ABP6BL12</accession>
<dbReference type="EMBL" id="BAAATD010000001">
    <property type="protein sequence ID" value="GAA2575826.1"/>
    <property type="molecule type" value="Genomic_DNA"/>
</dbReference>
<organism evidence="11 12">
    <name type="scientific">Actinomadura fulvescens</name>
    <dbReference type="NCBI Taxonomy" id="46160"/>
    <lineage>
        <taxon>Bacteria</taxon>
        <taxon>Bacillati</taxon>
        <taxon>Actinomycetota</taxon>
        <taxon>Actinomycetes</taxon>
        <taxon>Streptosporangiales</taxon>
        <taxon>Thermomonosporaceae</taxon>
        <taxon>Actinomadura</taxon>
    </lineage>
</organism>
<feature type="transmembrane region" description="Helical" evidence="9">
    <location>
        <begin position="170"/>
        <end position="193"/>
    </location>
</feature>
<evidence type="ECO:0000256" key="6">
    <source>
        <dbReference type="ARBA" id="ARBA00022970"/>
    </source>
</evidence>
<name>A0ABP6BL12_9ACTN</name>
<evidence type="ECO:0000256" key="5">
    <source>
        <dbReference type="ARBA" id="ARBA00022692"/>
    </source>
</evidence>
<comment type="caution">
    <text evidence="11">The sequence shown here is derived from an EMBL/GenBank/DDBJ whole genome shotgun (WGS) entry which is preliminary data.</text>
</comment>
<dbReference type="Gene3D" id="1.10.3720.10">
    <property type="entry name" value="MetI-like"/>
    <property type="match status" value="1"/>
</dbReference>
<keyword evidence="7 9" id="KW-1133">Transmembrane helix</keyword>
<evidence type="ECO:0000256" key="2">
    <source>
        <dbReference type="ARBA" id="ARBA00010072"/>
    </source>
</evidence>
<sequence>MDWDVLFNFTPVFDNSERYLNAFWSTIRLSLMCGVLSLIIGTILAGMRVSPTPVLRGAGTLWVNFFRNTPLTLVLTFCSLANATLHIRFVNGEHRFDVFGFPITLSDSTTNFYWLAVLGLSFYTAAFVCEALRSGINTVPLGQAEAARAIGLTFTQSLRMIILPQAFRSVIAPLGSIFIAMTKNTTVVLVAGYVEAASLMRQLFEEEGATLPIFLAFAIGFMIIVLPMGFFFGWLAKRMAVAR</sequence>
<dbReference type="InterPro" id="IPR000515">
    <property type="entry name" value="MetI-like"/>
</dbReference>
<keyword evidence="3 9" id="KW-0813">Transport</keyword>
<dbReference type="Pfam" id="PF00528">
    <property type="entry name" value="BPD_transp_1"/>
    <property type="match status" value="1"/>
</dbReference>
<evidence type="ECO:0000256" key="8">
    <source>
        <dbReference type="ARBA" id="ARBA00023136"/>
    </source>
</evidence>
<dbReference type="InterPro" id="IPR035906">
    <property type="entry name" value="MetI-like_sf"/>
</dbReference>
<evidence type="ECO:0000259" key="10">
    <source>
        <dbReference type="PROSITE" id="PS50928"/>
    </source>
</evidence>
<proteinExistence type="inferred from homology"/>
<keyword evidence="6" id="KW-0029">Amino-acid transport</keyword>
<keyword evidence="12" id="KW-1185">Reference proteome</keyword>
<reference evidence="12" key="1">
    <citation type="journal article" date="2019" name="Int. J. Syst. Evol. Microbiol.">
        <title>The Global Catalogue of Microorganisms (GCM) 10K type strain sequencing project: providing services to taxonomists for standard genome sequencing and annotation.</title>
        <authorList>
            <consortium name="The Broad Institute Genomics Platform"/>
            <consortium name="The Broad Institute Genome Sequencing Center for Infectious Disease"/>
            <person name="Wu L."/>
            <person name="Ma J."/>
        </authorList>
    </citation>
    <scope>NUCLEOTIDE SEQUENCE [LARGE SCALE GENOMIC DNA]</scope>
    <source>
        <strain evidence="12">JCM 6833</strain>
    </source>
</reference>
<feature type="transmembrane region" description="Helical" evidence="9">
    <location>
        <begin position="213"/>
        <end position="236"/>
    </location>
</feature>
<feature type="transmembrane region" description="Helical" evidence="9">
    <location>
        <begin position="71"/>
        <end position="91"/>
    </location>
</feature>
<dbReference type="PROSITE" id="PS50928">
    <property type="entry name" value="ABC_TM1"/>
    <property type="match status" value="1"/>
</dbReference>
<keyword evidence="4" id="KW-1003">Cell membrane</keyword>
<dbReference type="SUPFAM" id="SSF161098">
    <property type="entry name" value="MetI-like"/>
    <property type="match status" value="1"/>
</dbReference>
<feature type="transmembrane region" description="Helical" evidence="9">
    <location>
        <begin position="29"/>
        <end position="50"/>
    </location>
</feature>
<dbReference type="InterPro" id="IPR043429">
    <property type="entry name" value="ArtM/GltK/GlnP/TcyL/YhdX-like"/>
</dbReference>
<evidence type="ECO:0000313" key="12">
    <source>
        <dbReference type="Proteomes" id="UP001501509"/>
    </source>
</evidence>
<dbReference type="InterPro" id="IPR010065">
    <property type="entry name" value="AA_ABC_transptr_permease_3TM"/>
</dbReference>
<feature type="domain" description="ABC transmembrane type-1" evidence="10">
    <location>
        <begin position="23"/>
        <end position="232"/>
    </location>
</feature>
<protein>
    <submittedName>
        <fullName evidence="11">Amino acid ABC transporter permease</fullName>
    </submittedName>
</protein>
<evidence type="ECO:0000313" key="11">
    <source>
        <dbReference type="EMBL" id="GAA2575826.1"/>
    </source>
</evidence>
<evidence type="ECO:0000256" key="9">
    <source>
        <dbReference type="RuleBase" id="RU363032"/>
    </source>
</evidence>
<comment type="similarity">
    <text evidence="2">Belongs to the binding-protein-dependent transport system permease family. HisMQ subfamily.</text>
</comment>
<comment type="subcellular location">
    <subcellularLocation>
        <location evidence="1 9">Cell membrane</location>
        <topology evidence="1 9">Multi-pass membrane protein</topology>
    </subcellularLocation>
</comment>
<keyword evidence="8 9" id="KW-0472">Membrane</keyword>
<keyword evidence="5 9" id="KW-0812">Transmembrane</keyword>
<dbReference type="PANTHER" id="PTHR30614:SF37">
    <property type="entry name" value="AMINO-ACID ABC TRANSPORTER PERMEASE PROTEIN YHDX-RELATED"/>
    <property type="match status" value="1"/>
</dbReference>
<gene>
    <name evidence="11" type="ORF">GCM10010411_05210</name>
</gene>
<dbReference type="PANTHER" id="PTHR30614">
    <property type="entry name" value="MEMBRANE COMPONENT OF AMINO ACID ABC TRANSPORTER"/>
    <property type="match status" value="1"/>
</dbReference>
<dbReference type="NCBIfam" id="TIGR01726">
    <property type="entry name" value="HEQRo_perm_3TM"/>
    <property type="match status" value="1"/>
</dbReference>
<evidence type="ECO:0000256" key="7">
    <source>
        <dbReference type="ARBA" id="ARBA00022989"/>
    </source>
</evidence>
<evidence type="ECO:0000256" key="4">
    <source>
        <dbReference type="ARBA" id="ARBA00022475"/>
    </source>
</evidence>
<feature type="transmembrane region" description="Helical" evidence="9">
    <location>
        <begin position="111"/>
        <end position="132"/>
    </location>
</feature>
<evidence type="ECO:0000256" key="3">
    <source>
        <dbReference type="ARBA" id="ARBA00022448"/>
    </source>
</evidence>
<dbReference type="Proteomes" id="UP001501509">
    <property type="component" value="Unassembled WGS sequence"/>
</dbReference>
<dbReference type="RefSeq" id="WP_344537275.1">
    <property type="nucleotide sequence ID" value="NZ_BAAATD010000001.1"/>
</dbReference>
<evidence type="ECO:0000256" key="1">
    <source>
        <dbReference type="ARBA" id="ARBA00004651"/>
    </source>
</evidence>